<dbReference type="Proteomes" id="UP000314294">
    <property type="component" value="Unassembled WGS sequence"/>
</dbReference>
<evidence type="ECO:0000313" key="2">
    <source>
        <dbReference type="EMBL" id="TNN23824.1"/>
    </source>
</evidence>
<feature type="compositionally biased region" description="Basic residues" evidence="1">
    <location>
        <begin position="84"/>
        <end position="95"/>
    </location>
</feature>
<feature type="region of interest" description="Disordered" evidence="1">
    <location>
        <begin position="1"/>
        <end position="104"/>
    </location>
</feature>
<reference evidence="2 3" key="1">
    <citation type="submission" date="2019-03" db="EMBL/GenBank/DDBJ databases">
        <title>First draft genome of Liparis tanakae, snailfish: a comprehensive survey of snailfish specific genes.</title>
        <authorList>
            <person name="Kim W."/>
            <person name="Song I."/>
            <person name="Jeong J.-H."/>
            <person name="Kim D."/>
            <person name="Kim S."/>
            <person name="Ryu S."/>
            <person name="Song J.Y."/>
            <person name="Lee S.K."/>
        </authorList>
    </citation>
    <scope>NUCLEOTIDE SEQUENCE [LARGE SCALE GENOMIC DNA]</scope>
    <source>
        <tissue evidence="2">Muscle</tissue>
    </source>
</reference>
<feature type="compositionally biased region" description="Basic and acidic residues" evidence="1">
    <location>
        <begin position="9"/>
        <end position="24"/>
    </location>
</feature>
<gene>
    <name evidence="2" type="ORF">EYF80_066054</name>
</gene>
<keyword evidence="3" id="KW-1185">Reference proteome</keyword>
<organism evidence="2 3">
    <name type="scientific">Liparis tanakae</name>
    <name type="common">Tanaka's snailfish</name>
    <dbReference type="NCBI Taxonomy" id="230148"/>
    <lineage>
        <taxon>Eukaryota</taxon>
        <taxon>Metazoa</taxon>
        <taxon>Chordata</taxon>
        <taxon>Craniata</taxon>
        <taxon>Vertebrata</taxon>
        <taxon>Euteleostomi</taxon>
        <taxon>Actinopterygii</taxon>
        <taxon>Neopterygii</taxon>
        <taxon>Teleostei</taxon>
        <taxon>Neoteleostei</taxon>
        <taxon>Acanthomorphata</taxon>
        <taxon>Eupercaria</taxon>
        <taxon>Perciformes</taxon>
        <taxon>Cottioidei</taxon>
        <taxon>Cottales</taxon>
        <taxon>Liparidae</taxon>
        <taxon>Liparis</taxon>
    </lineage>
</organism>
<dbReference type="AlphaFoldDB" id="A0A4Z2E5D9"/>
<proteinExistence type="predicted"/>
<comment type="caution">
    <text evidence="2">The sequence shown here is derived from an EMBL/GenBank/DDBJ whole genome shotgun (WGS) entry which is preliminary data.</text>
</comment>
<sequence>MSQARRQGRKESEGQSHSEAERQQRAVLWQRSPPPQLIVQDAERRDTGAQPHSRRLQRLFTRSQWKSPLHSVGGFRSDAAPRRSERRRPERRSHRFALAEEEDG</sequence>
<evidence type="ECO:0000256" key="1">
    <source>
        <dbReference type="SAM" id="MobiDB-lite"/>
    </source>
</evidence>
<accession>A0A4Z2E5D9</accession>
<name>A0A4Z2E5D9_9TELE</name>
<evidence type="ECO:0000313" key="3">
    <source>
        <dbReference type="Proteomes" id="UP000314294"/>
    </source>
</evidence>
<dbReference type="EMBL" id="SRLO01017242">
    <property type="protein sequence ID" value="TNN23824.1"/>
    <property type="molecule type" value="Genomic_DNA"/>
</dbReference>
<protein>
    <submittedName>
        <fullName evidence="2">Uncharacterized protein</fullName>
    </submittedName>
</protein>